<evidence type="ECO:0000313" key="4">
    <source>
        <dbReference type="Proteomes" id="UP000585474"/>
    </source>
</evidence>
<dbReference type="EMBL" id="BJWL01000007">
    <property type="protein sequence ID" value="GFY90906.1"/>
    <property type="molecule type" value="Genomic_DNA"/>
</dbReference>
<comment type="caution">
    <text evidence="3">The sequence shown here is derived from an EMBL/GenBank/DDBJ whole genome shotgun (WGS) entry which is preliminary data.</text>
</comment>
<evidence type="ECO:0000256" key="1">
    <source>
        <dbReference type="SAM" id="MobiDB-lite"/>
    </source>
</evidence>
<accession>A0A7J0EXH9</accession>
<dbReference type="PANTHER" id="PTHR37372">
    <property type="entry name" value="OS06G0316800 PROTEIN"/>
    <property type="match status" value="1"/>
</dbReference>
<keyword evidence="2" id="KW-0732">Signal</keyword>
<reference evidence="3 4" key="1">
    <citation type="submission" date="2019-07" db="EMBL/GenBank/DDBJ databases">
        <title>De Novo Assembly of kiwifruit Actinidia rufa.</title>
        <authorList>
            <person name="Sugita-Konishi S."/>
            <person name="Sato K."/>
            <person name="Mori E."/>
            <person name="Abe Y."/>
            <person name="Kisaki G."/>
            <person name="Hamano K."/>
            <person name="Suezawa K."/>
            <person name="Otani M."/>
            <person name="Fukuda T."/>
            <person name="Manabe T."/>
            <person name="Gomi K."/>
            <person name="Tabuchi M."/>
            <person name="Akimitsu K."/>
            <person name="Kataoka I."/>
        </authorList>
    </citation>
    <scope>NUCLEOTIDE SEQUENCE [LARGE SCALE GENOMIC DNA]</scope>
    <source>
        <strain evidence="4">cv. Fuchu</strain>
    </source>
</reference>
<dbReference type="Proteomes" id="UP000585474">
    <property type="component" value="Unassembled WGS sequence"/>
</dbReference>
<dbReference type="Pfam" id="PF07172">
    <property type="entry name" value="GRP"/>
    <property type="match status" value="1"/>
</dbReference>
<feature type="compositionally biased region" description="Basic and acidic residues" evidence="1">
    <location>
        <begin position="28"/>
        <end position="43"/>
    </location>
</feature>
<dbReference type="PANTHER" id="PTHR37372:SF1">
    <property type="entry name" value="GEO07177P1"/>
    <property type="match status" value="1"/>
</dbReference>
<name>A0A7J0EXH9_9ERIC</name>
<gene>
    <name evidence="3" type="ORF">Acr_07g0011020</name>
</gene>
<dbReference type="AlphaFoldDB" id="A0A7J0EXH9"/>
<protein>
    <recommendedName>
        <fullName evidence="5">Glycine-rich protein</fullName>
    </recommendedName>
</protein>
<evidence type="ECO:0008006" key="5">
    <source>
        <dbReference type="Google" id="ProtNLM"/>
    </source>
</evidence>
<feature type="region of interest" description="Disordered" evidence="1">
    <location>
        <begin position="28"/>
        <end position="56"/>
    </location>
</feature>
<sequence length="144" mass="14940">MKSGAFVLLGLLFAVLFLISSVVAEETSKETSKEEKKEVETKEPNQQYGGGQHCPSGCCGYGPYGRCRWCCRNADEARAFELAQANSYRESGYYGGGGYGGGWGGGHGGGGYGGGGHGGWGGGRGRCCGNAEEAQSKGNEAKHP</sequence>
<feature type="chain" id="PRO_5029739151" description="Glycine-rich protein" evidence="2">
    <location>
        <begin position="25"/>
        <end position="144"/>
    </location>
</feature>
<dbReference type="InterPro" id="IPR052872">
    <property type="entry name" value="ESR_Regulator"/>
</dbReference>
<organism evidence="3 4">
    <name type="scientific">Actinidia rufa</name>
    <dbReference type="NCBI Taxonomy" id="165716"/>
    <lineage>
        <taxon>Eukaryota</taxon>
        <taxon>Viridiplantae</taxon>
        <taxon>Streptophyta</taxon>
        <taxon>Embryophyta</taxon>
        <taxon>Tracheophyta</taxon>
        <taxon>Spermatophyta</taxon>
        <taxon>Magnoliopsida</taxon>
        <taxon>eudicotyledons</taxon>
        <taxon>Gunneridae</taxon>
        <taxon>Pentapetalae</taxon>
        <taxon>asterids</taxon>
        <taxon>Ericales</taxon>
        <taxon>Actinidiaceae</taxon>
        <taxon>Actinidia</taxon>
    </lineage>
</organism>
<proteinExistence type="predicted"/>
<keyword evidence="4" id="KW-1185">Reference proteome</keyword>
<feature type="signal peptide" evidence="2">
    <location>
        <begin position="1"/>
        <end position="24"/>
    </location>
</feature>
<evidence type="ECO:0000313" key="3">
    <source>
        <dbReference type="EMBL" id="GFY90906.1"/>
    </source>
</evidence>
<dbReference type="InterPro" id="IPR010800">
    <property type="entry name" value="GRP"/>
</dbReference>
<evidence type="ECO:0000256" key="2">
    <source>
        <dbReference type="SAM" id="SignalP"/>
    </source>
</evidence>